<name>A0A6L9XSB8_9MICO</name>
<dbReference type="Pfam" id="PF00440">
    <property type="entry name" value="TetR_N"/>
    <property type="match status" value="1"/>
</dbReference>
<evidence type="ECO:0000256" key="2">
    <source>
        <dbReference type="ARBA" id="ARBA00023125"/>
    </source>
</evidence>
<keyword evidence="3" id="KW-0804">Transcription</keyword>
<dbReference type="PROSITE" id="PS50977">
    <property type="entry name" value="HTH_TETR_2"/>
    <property type="match status" value="1"/>
</dbReference>
<dbReference type="Proteomes" id="UP000474967">
    <property type="component" value="Unassembled WGS sequence"/>
</dbReference>
<proteinExistence type="predicted"/>
<feature type="DNA-binding region" description="H-T-H motif" evidence="4">
    <location>
        <begin position="26"/>
        <end position="45"/>
    </location>
</feature>
<dbReference type="InterPro" id="IPR009057">
    <property type="entry name" value="Homeodomain-like_sf"/>
</dbReference>
<feature type="domain" description="HTH tetR-type" evidence="5">
    <location>
        <begin position="3"/>
        <end position="63"/>
    </location>
</feature>
<gene>
    <name evidence="6" type="ORF">G3T36_00340</name>
</gene>
<keyword evidence="1" id="KW-0805">Transcription regulation</keyword>
<evidence type="ECO:0000313" key="7">
    <source>
        <dbReference type="Proteomes" id="UP000474967"/>
    </source>
</evidence>
<dbReference type="SUPFAM" id="SSF48498">
    <property type="entry name" value="Tetracyclin repressor-like, C-terminal domain"/>
    <property type="match status" value="1"/>
</dbReference>
<dbReference type="InterPro" id="IPR054156">
    <property type="entry name" value="YxaF_TetR_C"/>
</dbReference>
<dbReference type="PANTHER" id="PTHR47506">
    <property type="entry name" value="TRANSCRIPTIONAL REGULATORY PROTEIN"/>
    <property type="match status" value="1"/>
</dbReference>
<dbReference type="AlphaFoldDB" id="A0A6L9XSB8"/>
<dbReference type="EMBL" id="JAAGWY010000001">
    <property type="protein sequence ID" value="NEN04310.1"/>
    <property type="molecule type" value="Genomic_DNA"/>
</dbReference>
<dbReference type="InterPro" id="IPR001647">
    <property type="entry name" value="HTH_TetR"/>
</dbReference>
<organism evidence="6 7">
    <name type="scientific">Leifsonia tongyongensis</name>
    <dbReference type="NCBI Taxonomy" id="1268043"/>
    <lineage>
        <taxon>Bacteria</taxon>
        <taxon>Bacillati</taxon>
        <taxon>Actinomycetota</taxon>
        <taxon>Actinomycetes</taxon>
        <taxon>Micrococcales</taxon>
        <taxon>Microbacteriaceae</taxon>
        <taxon>Leifsonia</taxon>
    </lineage>
</organism>
<reference evidence="6 7" key="1">
    <citation type="journal article" date="2014" name="J. Microbiol.">
        <title>Diaminobutyricibacter tongyongensis gen. nov., sp. nov. and Homoserinibacter gongjuensis gen. nov., sp. nov. belong to the family Microbacteriaceae.</title>
        <authorList>
            <person name="Kim S.J."/>
            <person name="Ahn J.H."/>
            <person name="Weon H.Y."/>
            <person name="Hamada M."/>
            <person name="Suzuki K."/>
            <person name="Kwon S.W."/>
        </authorList>
    </citation>
    <scope>NUCLEOTIDE SEQUENCE [LARGE SCALE GENOMIC DNA]</scope>
    <source>
        <strain evidence="6 7">NBRC 108724</strain>
    </source>
</reference>
<evidence type="ECO:0000256" key="3">
    <source>
        <dbReference type="ARBA" id="ARBA00023163"/>
    </source>
</evidence>
<dbReference type="Gene3D" id="1.10.357.10">
    <property type="entry name" value="Tetracycline Repressor, domain 2"/>
    <property type="match status" value="1"/>
</dbReference>
<evidence type="ECO:0000259" key="5">
    <source>
        <dbReference type="PROSITE" id="PS50977"/>
    </source>
</evidence>
<evidence type="ECO:0000313" key="6">
    <source>
        <dbReference type="EMBL" id="NEN04310.1"/>
    </source>
</evidence>
<sequence>MASNTREQMIEGAMDLLATSGLQGTSLSEVIEATGAPRGSIYHHFPGGKDELIVAAVDLTGRRYTEWMDRFVGASPEMIVGGFIQIWRHTLLRSDMKAGCPVLAVTVSTTVEEIVDHARDVFRSSRSQLTRMLADAGIQAAAAAAFATIAVASAEGAVVLARAERNIEPFETVATNLVAQAAGLPAA</sequence>
<evidence type="ECO:0000256" key="4">
    <source>
        <dbReference type="PROSITE-ProRule" id="PRU00335"/>
    </source>
</evidence>
<comment type="caution">
    <text evidence="6">The sequence shown here is derived from an EMBL/GenBank/DDBJ whole genome shotgun (WGS) entry which is preliminary data.</text>
</comment>
<accession>A0A6L9XSB8</accession>
<keyword evidence="7" id="KW-1185">Reference proteome</keyword>
<evidence type="ECO:0000256" key="1">
    <source>
        <dbReference type="ARBA" id="ARBA00023015"/>
    </source>
</evidence>
<dbReference type="Pfam" id="PF21993">
    <property type="entry name" value="TetR_C_13_2"/>
    <property type="match status" value="1"/>
</dbReference>
<dbReference type="SUPFAM" id="SSF46689">
    <property type="entry name" value="Homeodomain-like"/>
    <property type="match status" value="1"/>
</dbReference>
<dbReference type="GO" id="GO:0003677">
    <property type="term" value="F:DNA binding"/>
    <property type="evidence" value="ECO:0007669"/>
    <property type="project" value="UniProtKB-UniRule"/>
</dbReference>
<dbReference type="RefSeq" id="WP_163287456.1">
    <property type="nucleotide sequence ID" value="NZ_JAAGWY010000001.1"/>
</dbReference>
<protein>
    <submittedName>
        <fullName evidence="6">TetR/AcrR family transcriptional regulator</fullName>
    </submittedName>
</protein>
<keyword evidence="2 4" id="KW-0238">DNA-binding</keyword>
<dbReference type="InterPro" id="IPR036271">
    <property type="entry name" value="Tet_transcr_reg_TetR-rel_C_sf"/>
</dbReference>
<dbReference type="PANTHER" id="PTHR47506:SF3">
    <property type="entry name" value="HTH-TYPE TRANSCRIPTIONAL REGULATOR LMRA"/>
    <property type="match status" value="1"/>
</dbReference>